<dbReference type="Gene3D" id="3.30.1330.70">
    <property type="entry name" value="Holliday junction resolvase RusA"/>
    <property type="match status" value="1"/>
</dbReference>
<protein>
    <submittedName>
        <fullName evidence="1">Uncharacterized protein</fullName>
    </submittedName>
</protein>
<organism evidence="1 2">
    <name type="scientific">Methylobacterium oryzae</name>
    <dbReference type="NCBI Taxonomy" id="334852"/>
    <lineage>
        <taxon>Bacteria</taxon>
        <taxon>Pseudomonadati</taxon>
        <taxon>Pseudomonadota</taxon>
        <taxon>Alphaproteobacteria</taxon>
        <taxon>Hyphomicrobiales</taxon>
        <taxon>Methylobacteriaceae</taxon>
        <taxon>Methylobacterium</taxon>
    </lineage>
</organism>
<comment type="caution">
    <text evidence="1">The sequence shown here is derived from an EMBL/GenBank/DDBJ whole genome shotgun (WGS) entry which is preliminary data.</text>
</comment>
<proteinExistence type="predicted"/>
<reference evidence="1 2" key="1">
    <citation type="journal article" date="2012" name="Genet. Mol. Biol.">
        <title>Analysis of 16S rRNA and mxaF genes revealing insights into Methylobacterium niche-specific plant association.</title>
        <authorList>
            <person name="Dourado M.N."/>
            <person name="Andreote F.D."/>
            <person name="Dini-Andreote F."/>
            <person name="Conti R."/>
            <person name="Araujo J.M."/>
            <person name="Araujo W.L."/>
        </authorList>
    </citation>
    <scope>NUCLEOTIDE SEQUENCE [LARGE SCALE GENOMIC DNA]</scope>
    <source>
        <strain evidence="1 2">TC3-10</strain>
    </source>
</reference>
<dbReference type="SUPFAM" id="SSF103084">
    <property type="entry name" value="Holliday junction resolvase RusA"/>
    <property type="match status" value="1"/>
</dbReference>
<dbReference type="EMBL" id="MLCA01000006">
    <property type="protein sequence ID" value="MEE7491118.1"/>
    <property type="molecule type" value="Genomic_DNA"/>
</dbReference>
<evidence type="ECO:0000313" key="2">
    <source>
        <dbReference type="Proteomes" id="UP001355206"/>
    </source>
</evidence>
<dbReference type="Pfam" id="PF05866">
    <property type="entry name" value="RusA"/>
    <property type="match status" value="1"/>
</dbReference>
<name>A0ABU7TNC8_9HYPH</name>
<keyword evidence="2" id="KW-1185">Reference proteome</keyword>
<dbReference type="Proteomes" id="UP001355206">
    <property type="component" value="Unassembled WGS sequence"/>
</dbReference>
<accession>A0ABU7TNC8</accession>
<dbReference type="InterPro" id="IPR036614">
    <property type="entry name" value="RusA-like_sf"/>
</dbReference>
<evidence type="ECO:0000313" key="1">
    <source>
        <dbReference type="EMBL" id="MEE7491118.1"/>
    </source>
</evidence>
<sequence length="142" mass="15385">MFAPPGRRVVDSVTVLLPVPPSVNALYRHGGGKGPHRSDVYRAWIDGAGWRLQAQRPGRVPGPYVLLLAVPRSSRMDLDNSVKAVSDLLQRHGVVDNDRNAVRALLEWHAEHDEVAVTVRGLSDGAALEPIAPVRPPLEAVA</sequence>
<dbReference type="InterPro" id="IPR008822">
    <property type="entry name" value="Endonuclease_RusA-like"/>
</dbReference>
<gene>
    <name evidence="1" type="ORF">MOTC310_11850</name>
</gene>